<dbReference type="InterPro" id="IPR036249">
    <property type="entry name" value="Thioredoxin-like_sf"/>
</dbReference>
<feature type="compositionally biased region" description="Acidic residues" evidence="8">
    <location>
        <begin position="589"/>
        <end position="598"/>
    </location>
</feature>
<dbReference type="PANTHER" id="PTHR46140">
    <property type="entry name" value="VACUOLAR TRANSPORTER CHAPERONE 1-RELATED"/>
    <property type="match status" value="1"/>
</dbReference>
<dbReference type="Pfam" id="PF01323">
    <property type="entry name" value="DSBA"/>
    <property type="match status" value="1"/>
</dbReference>
<dbReference type="GO" id="GO:0016491">
    <property type="term" value="F:oxidoreductase activity"/>
    <property type="evidence" value="ECO:0007669"/>
    <property type="project" value="InterPro"/>
</dbReference>
<keyword evidence="7 9" id="KW-0472">Membrane</keyword>
<organism evidence="11 12">
    <name type="scientific">Penicillium salamii</name>
    <dbReference type="NCBI Taxonomy" id="1612424"/>
    <lineage>
        <taxon>Eukaryota</taxon>
        <taxon>Fungi</taxon>
        <taxon>Dikarya</taxon>
        <taxon>Ascomycota</taxon>
        <taxon>Pezizomycotina</taxon>
        <taxon>Eurotiomycetes</taxon>
        <taxon>Eurotiomycetidae</taxon>
        <taxon>Eurotiales</taxon>
        <taxon>Aspergillaceae</taxon>
        <taxon>Penicillium</taxon>
    </lineage>
</organism>
<comment type="subcellular location">
    <subcellularLocation>
        <location evidence="2">Endoplasmic reticulum membrane</location>
        <topology evidence="2">Multi-pass membrane protein</topology>
    </subcellularLocation>
    <subcellularLocation>
        <location evidence="1">Vacuole membrane</location>
        <topology evidence="1">Multi-pass membrane protein</topology>
    </subcellularLocation>
</comment>
<keyword evidence="12" id="KW-1185">Reference proteome</keyword>
<evidence type="ECO:0000259" key="10">
    <source>
        <dbReference type="PROSITE" id="PS51382"/>
    </source>
</evidence>
<dbReference type="GO" id="GO:0033254">
    <property type="term" value="C:vacuolar transporter chaperone complex"/>
    <property type="evidence" value="ECO:0007669"/>
    <property type="project" value="TreeGrafter"/>
</dbReference>
<keyword evidence="5" id="KW-0256">Endoplasmic reticulum</keyword>
<dbReference type="FunFam" id="3.20.100.30:FF:000002">
    <property type="entry name" value="Vacuolar transporter chaperone"/>
    <property type="match status" value="1"/>
</dbReference>
<evidence type="ECO:0000256" key="4">
    <source>
        <dbReference type="ARBA" id="ARBA00022692"/>
    </source>
</evidence>
<feature type="transmembrane region" description="Helical" evidence="9">
    <location>
        <begin position="656"/>
        <end position="677"/>
    </location>
</feature>
<dbReference type="InterPro" id="IPR003807">
    <property type="entry name" value="DUF202"/>
</dbReference>
<dbReference type="Pfam" id="PF02656">
    <property type="entry name" value="DUF202"/>
    <property type="match status" value="1"/>
</dbReference>
<protein>
    <recommendedName>
        <fullName evidence="10">SPX domain-containing protein</fullName>
    </recommendedName>
</protein>
<dbReference type="InterPro" id="IPR001853">
    <property type="entry name" value="DSBA-like_thioredoxin_dom"/>
</dbReference>
<evidence type="ECO:0000256" key="3">
    <source>
        <dbReference type="ARBA" id="ARBA00022554"/>
    </source>
</evidence>
<gene>
    <name evidence="11" type="ORF">PSALAMII_LOCUS2610</name>
</gene>
<feature type="compositionally biased region" description="Polar residues" evidence="8">
    <location>
        <begin position="549"/>
        <end position="563"/>
    </location>
</feature>
<evidence type="ECO:0000256" key="7">
    <source>
        <dbReference type="ARBA" id="ARBA00023136"/>
    </source>
</evidence>
<dbReference type="InterPro" id="IPR004331">
    <property type="entry name" value="SPX_dom"/>
</dbReference>
<evidence type="ECO:0000256" key="9">
    <source>
        <dbReference type="SAM" id="Phobius"/>
    </source>
</evidence>
<keyword evidence="4 9" id="KW-0812">Transmembrane</keyword>
<evidence type="ECO:0000256" key="8">
    <source>
        <dbReference type="SAM" id="MobiDB-lite"/>
    </source>
</evidence>
<dbReference type="InterPro" id="IPR037185">
    <property type="entry name" value="EmrE-like"/>
</dbReference>
<dbReference type="SUPFAM" id="SSF52833">
    <property type="entry name" value="Thioredoxin-like"/>
    <property type="match status" value="1"/>
</dbReference>
<evidence type="ECO:0000313" key="12">
    <source>
        <dbReference type="Proteomes" id="UP001152649"/>
    </source>
</evidence>
<feature type="transmembrane region" description="Helical" evidence="9">
    <location>
        <begin position="725"/>
        <end position="744"/>
    </location>
</feature>
<dbReference type="EMBL" id="CAJVPG010000099">
    <property type="protein sequence ID" value="CAG8331072.1"/>
    <property type="molecule type" value="Genomic_DNA"/>
</dbReference>
<accession>A0A9W4ISP9</accession>
<feature type="domain" description="SPX" evidence="10">
    <location>
        <begin position="1"/>
        <end position="161"/>
    </location>
</feature>
<dbReference type="GO" id="GO:0000329">
    <property type="term" value="C:fungal-type vacuole membrane"/>
    <property type="evidence" value="ECO:0007669"/>
    <property type="project" value="TreeGrafter"/>
</dbReference>
<feature type="transmembrane region" description="Helical" evidence="9">
    <location>
        <begin position="683"/>
        <end position="704"/>
    </location>
</feature>
<comment type="caution">
    <text evidence="11">The sequence shown here is derived from an EMBL/GenBank/DDBJ whole genome shotgun (WGS) entry which is preliminary data.</text>
</comment>
<evidence type="ECO:0000256" key="6">
    <source>
        <dbReference type="ARBA" id="ARBA00022989"/>
    </source>
</evidence>
<keyword evidence="6 9" id="KW-1133">Transmembrane helix</keyword>
<feature type="region of interest" description="Disordered" evidence="8">
    <location>
        <begin position="90"/>
        <end position="109"/>
    </location>
</feature>
<dbReference type="Pfam" id="PF09359">
    <property type="entry name" value="VTC"/>
    <property type="match status" value="1"/>
</dbReference>
<dbReference type="AlphaFoldDB" id="A0A9W4ISP9"/>
<evidence type="ECO:0000256" key="5">
    <source>
        <dbReference type="ARBA" id="ARBA00022824"/>
    </source>
</evidence>
<reference evidence="11" key="1">
    <citation type="submission" date="2021-07" db="EMBL/GenBank/DDBJ databases">
        <authorList>
            <person name="Branca A.L. A."/>
        </authorList>
    </citation>
    <scope>NUCLEOTIDE SEQUENCE</scope>
</reference>
<dbReference type="GO" id="GO:0006799">
    <property type="term" value="P:polyphosphate biosynthetic process"/>
    <property type="evidence" value="ECO:0007669"/>
    <property type="project" value="UniProtKB-ARBA"/>
</dbReference>
<evidence type="ECO:0000313" key="11">
    <source>
        <dbReference type="EMBL" id="CAG8331072.1"/>
    </source>
</evidence>
<dbReference type="Proteomes" id="UP001152649">
    <property type="component" value="Unassembled WGS sequence"/>
</dbReference>
<feature type="region of interest" description="Disordered" evidence="8">
    <location>
        <begin position="532"/>
        <end position="602"/>
    </location>
</feature>
<dbReference type="CDD" id="cd14480">
    <property type="entry name" value="SPX_VTC2_like"/>
    <property type="match status" value="1"/>
</dbReference>
<feature type="transmembrane region" description="Helical" evidence="9">
    <location>
        <begin position="812"/>
        <end position="839"/>
    </location>
</feature>
<dbReference type="SUPFAM" id="SSF103481">
    <property type="entry name" value="Multidrug resistance efflux transporter EmrE"/>
    <property type="match status" value="1"/>
</dbReference>
<dbReference type="InterPro" id="IPR042267">
    <property type="entry name" value="VTC_sf"/>
</dbReference>
<dbReference type="CDD" id="cd03024">
    <property type="entry name" value="DsbA_FrnE"/>
    <property type="match status" value="1"/>
</dbReference>
<evidence type="ECO:0000256" key="1">
    <source>
        <dbReference type="ARBA" id="ARBA00004128"/>
    </source>
</evidence>
<evidence type="ECO:0000256" key="2">
    <source>
        <dbReference type="ARBA" id="ARBA00004477"/>
    </source>
</evidence>
<dbReference type="PANTHER" id="PTHR46140:SF2">
    <property type="entry name" value="VACUOLAR TRANSPORTER CHAPERONE 3 COMPLEX SUBUNIT 3-RELATED"/>
    <property type="match status" value="1"/>
</dbReference>
<dbReference type="OrthoDB" id="6493944at2759"/>
<sequence>MRFGKTLRNAVYPPWKGKYIDYTKLKTLLRENDVTGEDASDSEDNEWTEQDEEAFVQELLNVQLERVNSFQAETSQQLRERTTACEAKLRPLASDAEQEEPALDDQKKHSVASEVLQELDSITKEVSALEKYSRINFTGFLKAAKKHDRKRGARYRVKPLLQVRLSQLPFNSEDYSPLVHQLSVMYSFVRETLSHDIVQPKETERGSGRETYSSYKFWVHADNVLEVKTHILRRLPVLIYNPGTSKHIDTVTDDPTITSLYFDNPQFDLYNQKVARAPEAGSLRLRWTGSLKDKPSIFLEKKVVTDDDESRQVKVQLKDKHVKEFLDGEYHFDKKLLRMEDPNNGDAAAAEAFKRDVDEVQSFIKDNDLQPMLRANYTRTAFQIPGNDRIRVSLDTNLALIREDSLDSERPCRDAAKWHRDDLDDADMTYPFDGVRTGEITRFPHALLEIQLRGKAHNTEWVNDLMVSHLVKDAPRFSKFVHGVASLFEDHVNSFPFWLSGLEGDIRRDPETAFHEEQERLARRAEEDMAVGSFMGGAGSPSARPLVGSSFQQFSAGSPSTVRRPSGVTEPSSRPRPSIPAPERRDTEVVSEVDEEPEPPSRLETILTSLGLSPERWLGKESVSLPPGVRHPGYWIKDVGPVRVESKVYLANQRTFIKWLHISILLSSLSLGLYNAAGKHNQVAQALAVVYTFFAIFAAIWGWAMYERRARLIRQRSGKDLDNMFGPIVVCIGLAIALVLNFVFKYSSALEQSRNHPLPAVPDHSNSSIPGVTWSQNPAQQVSVYLEVYFSTPRGDTNLTLRPSSFPLTNRLYFISLLYTLDFYSLFFILYPIFSILYIKMTNFQIQIISDTICPWCYVGYRRLSRAITTHQALHPADTFNIHWKAFYLNPAGAAYPGVNKAEMYSQKFGAGRTEAIFARMGTVGEGEGIKFSFGGNSGSTRDSHRLLWYAGQQEKLGGDGNGLIGGVQTRVAEELFRAYFEEEKNITDLKVLVEAGVGGGLDREEVKRVLNEDVGAEEVDLEAKTAASRLVSGVPYITVQGKYHVEGADEPETFLEIFKKIKQ</sequence>
<dbReference type="InterPro" id="IPR018966">
    <property type="entry name" value="VTC_domain"/>
</dbReference>
<dbReference type="Gene3D" id="3.40.30.10">
    <property type="entry name" value="Glutaredoxin"/>
    <property type="match status" value="1"/>
</dbReference>
<dbReference type="Gene3D" id="3.20.100.30">
    <property type="entry name" value="VTC, catalytic tunnel domain"/>
    <property type="match status" value="1"/>
</dbReference>
<keyword evidence="3" id="KW-0926">Vacuole</keyword>
<name>A0A9W4ISP9_9EURO</name>
<proteinExistence type="predicted"/>
<dbReference type="PROSITE" id="PS51382">
    <property type="entry name" value="SPX"/>
    <property type="match status" value="1"/>
</dbReference>
<dbReference type="InterPro" id="IPR051572">
    <property type="entry name" value="VTC_Complex_Subunit"/>
</dbReference>